<dbReference type="GO" id="GO:0005737">
    <property type="term" value="C:cytoplasm"/>
    <property type="evidence" value="ECO:0007669"/>
    <property type="project" value="UniProtKB-SubCell"/>
</dbReference>
<dbReference type="Pfam" id="PF00462">
    <property type="entry name" value="Glutaredoxin"/>
    <property type="match status" value="1"/>
</dbReference>
<sequence length="138" mass="15114">MYADIYTQGQISIVYSIKVPQNGGTERMQKILVNNKDKVVNHLVTQHPVVIFTKTSCCMSHSVIQLISSYGANATVYELEDLPNGQEVDKALQGLGLSPSDPAVFIGQKFVGGAKEIISLQVQGRLTPLLKEARAIWI</sequence>
<dbReference type="AlphaFoldDB" id="A0AAW1H8F5"/>
<organism evidence="6 7">
    <name type="scientific">Saponaria officinalis</name>
    <name type="common">Common soapwort</name>
    <name type="synonym">Lychnis saponaria</name>
    <dbReference type="NCBI Taxonomy" id="3572"/>
    <lineage>
        <taxon>Eukaryota</taxon>
        <taxon>Viridiplantae</taxon>
        <taxon>Streptophyta</taxon>
        <taxon>Embryophyta</taxon>
        <taxon>Tracheophyta</taxon>
        <taxon>Spermatophyta</taxon>
        <taxon>Magnoliopsida</taxon>
        <taxon>eudicotyledons</taxon>
        <taxon>Gunneridae</taxon>
        <taxon>Pentapetalae</taxon>
        <taxon>Caryophyllales</taxon>
        <taxon>Caryophyllaceae</taxon>
        <taxon>Caryophylleae</taxon>
        <taxon>Saponaria</taxon>
    </lineage>
</organism>
<evidence type="ECO:0000313" key="6">
    <source>
        <dbReference type="EMBL" id="KAK9672315.1"/>
    </source>
</evidence>
<evidence type="ECO:0000313" key="7">
    <source>
        <dbReference type="Proteomes" id="UP001443914"/>
    </source>
</evidence>
<dbReference type="InterPro" id="IPR011905">
    <property type="entry name" value="GlrX-like_pln_2"/>
</dbReference>
<name>A0AAW1H8F5_SAPOF</name>
<dbReference type="PROSITE" id="PS51354">
    <property type="entry name" value="GLUTAREDOXIN_2"/>
    <property type="match status" value="1"/>
</dbReference>
<dbReference type="Gene3D" id="3.40.30.10">
    <property type="entry name" value="Glutaredoxin"/>
    <property type="match status" value="1"/>
</dbReference>
<comment type="subcellular location">
    <subcellularLocation>
        <location evidence="1">Cytoplasm</location>
    </subcellularLocation>
</comment>
<dbReference type="CDD" id="cd03419">
    <property type="entry name" value="GRX_GRXh_1_2_like"/>
    <property type="match status" value="1"/>
</dbReference>
<comment type="similarity">
    <text evidence="2">Belongs to the glutaredoxin family. CC-type subfamily.</text>
</comment>
<gene>
    <name evidence="6" type="ORF">RND81_12G092100</name>
</gene>
<proteinExistence type="inferred from homology"/>
<dbReference type="NCBIfam" id="TIGR02189">
    <property type="entry name" value="GlrX-like_plant"/>
    <property type="match status" value="1"/>
</dbReference>
<dbReference type="Proteomes" id="UP001443914">
    <property type="component" value="Unassembled WGS sequence"/>
</dbReference>
<comment type="caution">
    <text evidence="6">The sequence shown here is derived from an EMBL/GenBank/DDBJ whole genome shotgun (WGS) entry which is preliminary data.</text>
</comment>
<dbReference type="InterPro" id="IPR036249">
    <property type="entry name" value="Thioredoxin-like_sf"/>
</dbReference>
<reference evidence="6" key="1">
    <citation type="submission" date="2024-03" db="EMBL/GenBank/DDBJ databases">
        <title>WGS assembly of Saponaria officinalis var. Norfolk2.</title>
        <authorList>
            <person name="Jenkins J."/>
            <person name="Shu S."/>
            <person name="Grimwood J."/>
            <person name="Barry K."/>
            <person name="Goodstein D."/>
            <person name="Schmutz J."/>
            <person name="Leebens-Mack J."/>
            <person name="Osbourn A."/>
        </authorList>
    </citation>
    <scope>NUCLEOTIDE SEQUENCE [LARGE SCALE GENOMIC DNA]</scope>
    <source>
        <strain evidence="6">JIC</strain>
    </source>
</reference>
<evidence type="ECO:0000256" key="3">
    <source>
        <dbReference type="ARBA" id="ARBA00022490"/>
    </source>
</evidence>
<dbReference type="SUPFAM" id="SSF52833">
    <property type="entry name" value="Thioredoxin-like"/>
    <property type="match status" value="1"/>
</dbReference>
<evidence type="ECO:0000256" key="2">
    <source>
        <dbReference type="ARBA" id="ARBA00007568"/>
    </source>
</evidence>
<dbReference type="InterPro" id="IPR002109">
    <property type="entry name" value="Glutaredoxin"/>
</dbReference>
<keyword evidence="7" id="KW-1185">Reference proteome</keyword>
<keyword evidence="4" id="KW-0676">Redox-active center</keyword>
<keyword evidence="3" id="KW-0963">Cytoplasm</keyword>
<evidence type="ECO:0000256" key="4">
    <source>
        <dbReference type="ARBA" id="ARBA00023284"/>
    </source>
</evidence>
<dbReference type="EMBL" id="JBDFQZ010000012">
    <property type="protein sequence ID" value="KAK9672315.1"/>
    <property type="molecule type" value="Genomic_DNA"/>
</dbReference>
<evidence type="ECO:0000259" key="5">
    <source>
        <dbReference type="Pfam" id="PF00462"/>
    </source>
</evidence>
<protein>
    <recommendedName>
        <fullName evidence="5">Glutaredoxin domain-containing protein</fullName>
    </recommendedName>
</protein>
<feature type="domain" description="Glutaredoxin" evidence="5">
    <location>
        <begin position="49"/>
        <end position="111"/>
    </location>
</feature>
<dbReference type="PANTHER" id="PTHR10168">
    <property type="entry name" value="GLUTAREDOXIN"/>
    <property type="match status" value="1"/>
</dbReference>
<accession>A0AAW1H8F5</accession>
<evidence type="ECO:0000256" key="1">
    <source>
        <dbReference type="ARBA" id="ARBA00004496"/>
    </source>
</evidence>